<dbReference type="Proteomes" id="UP000095447">
    <property type="component" value="Unassembled WGS sequence"/>
</dbReference>
<evidence type="ECO:0000313" key="4">
    <source>
        <dbReference type="EMBL" id="CUQ23242.1"/>
    </source>
</evidence>
<gene>
    <name evidence="2" type="ORF">ERS852395_03380</name>
    <name evidence="3" type="ORF">ERS852476_03651</name>
    <name evidence="4" type="ORF">ERS852569_02575</name>
</gene>
<evidence type="ECO:0000313" key="6">
    <source>
        <dbReference type="Proteomes" id="UP000095645"/>
    </source>
</evidence>
<evidence type="ECO:0000313" key="7">
    <source>
        <dbReference type="Proteomes" id="UP000095762"/>
    </source>
</evidence>
<dbReference type="EMBL" id="CYZA01000033">
    <property type="protein sequence ID" value="CUO55186.1"/>
    <property type="molecule type" value="Genomic_DNA"/>
</dbReference>
<protein>
    <submittedName>
        <fullName evidence="3">Uncharacterized protein</fullName>
    </submittedName>
</protein>
<proteinExistence type="predicted"/>
<dbReference type="RefSeq" id="WP_020993336.1">
    <property type="nucleotide sequence ID" value="NZ_CYZA01000033.1"/>
</dbReference>
<accession>A0A174H7U2</accession>
<keyword evidence="1" id="KW-1133">Transmembrane helix</keyword>
<evidence type="ECO:0000313" key="2">
    <source>
        <dbReference type="EMBL" id="CUO55186.1"/>
    </source>
</evidence>
<dbReference type="EMBL" id="CZBP01000021">
    <property type="protein sequence ID" value="CUQ23242.1"/>
    <property type="molecule type" value="Genomic_DNA"/>
</dbReference>
<reference evidence="5 6" key="1">
    <citation type="submission" date="2015-09" db="EMBL/GenBank/DDBJ databases">
        <authorList>
            <consortium name="Pathogen Informatics"/>
        </authorList>
    </citation>
    <scope>NUCLEOTIDE SEQUENCE [LARGE SCALE GENOMIC DNA]</scope>
    <source>
        <strain evidence="2 5">2789STDY5608838</strain>
        <strain evidence="3 6">2789STDY5834861</strain>
        <strain evidence="4 7">2789STDY5834957</strain>
    </source>
</reference>
<name>A0A174H7U2_9FIRM</name>
<dbReference type="GeneID" id="75076931"/>
<dbReference type="EMBL" id="CYZP01000056">
    <property type="protein sequence ID" value="CUO69278.1"/>
    <property type="molecule type" value="Genomic_DNA"/>
</dbReference>
<keyword evidence="1" id="KW-0812">Transmembrane</keyword>
<dbReference type="AlphaFoldDB" id="A0A174H7U2"/>
<evidence type="ECO:0000256" key="1">
    <source>
        <dbReference type="SAM" id="Phobius"/>
    </source>
</evidence>
<sequence length="81" mass="9720">MKSPLKNLKKYFQLIMTALICFVMGVIEDKKRICIKDTDSKKDRTVLRPDDKKNNRKNKIIYWNEPRIQNRINRAVYFNTG</sequence>
<feature type="transmembrane region" description="Helical" evidence="1">
    <location>
        <begin position="12"/>
        <end position="27"/>
    </location>
</feature>
<evidence type="ECO:0000313" key="3">
    <source>
        <dbReference type="EMBL" id="CUO69278.1"/>
    </source>
</evidence>
<evidence type="ECO:0000313" key="5">
    <source>
        <dbReference type="Proteomes" id="UP000095447"/>
    </source>
</evidence>
<dbReference type="Proteomes" id="UP000095762">
    <property type="component" value="Unassembled WGS sequence"/>
</dbReference>
<keyword evidence="1" id="KW-0472">Membrane</keyword>
<organism evidence="3 6">
    <name type="scientific">Blautia obeum</name>
    <dbReference type="NCBI Taxonomy" id="40520"/>
    <lineage>
        <taxon>Bacteria</taxon>
        <taxon>Bacillati</taxon>
        <taxon>Bacillota</taxon>
        <taxon>Clostridia</taxon>
        <taxon>Lachnospirales</taxon>
        <taxon>Lachnospiraceae</taxon>
        <taxon>Blautia</taxon>
    </lineage>
</organism>
<dbReference type="Proteomes" id="UP000095645">
    <property type="component" value="Unassembled WGS sequence"/>
</dbReference>